<reference evidence="5 6" key="1">
    <citation type="submission" date="2016-10" db="EMBL/GenBank/DDBJ databases">
        <title>Evaluation of Human, Veterinary and Environmental Mycobacterium chelonae Isolates by Core Genome Phylogenomic Analysis, Targeted Gene Comparison, and Anti-microbial Susceptibility Patterns: A Tale of Mistaken Identities.</title>
        <authorList>
            <person name="Fogelson S.B."/>
            <person name="Camus A.C."/>
            <person name="Lorenz W."/>
            <person name="Vasireddy R."/>
            <person name="Vasireddy S."/>
            <person name="Smith T."/>
            <person name="Brown-Elliott B.A."/>
            <person name="Wallace R.J.Jr."/>
            <person name="Hasan N.A."/>
            <person name="Reischl U."/>
            <person name="Sanchez S."/>
        </authorList>
    </citation>
    <scope>NUCLEOTIDE SEQUENCE [LARGE SCALE GENOMIC DNA]</scope>
    <source>
        <strain evidence="5 6">15518</strain>
    </source>
</reference>
<proteinExistence type="predicted"/>
<dbReference type="AlphaFoldDB" id="A0A1S1M0J8"/>
<accession>A0A1S1M0J8</accession>
<gene>
    <name evidence="5" type="ORF">BKG84_24630</name>
</gene>
<keyword evidence="6" id="KW-1185">Reference proteome</keyword>
<dbReference type="SUPFAM" id="SSF50199">
    <property type="entry name" value="Staphylococcal nuclease"/>
    <property type="match status" value="1"/>
</dbReference>
<evidence type="ECO:0000259" key="4">
    <source>
        <dbReference type="PROSITE" id="PS50830"/>
    </source>
</evidence>
<protein>
    <submittedName>
        <fullName evidence="5">Nuclease</fullName>
    </submittedName>
</protein>
<evidence type="ECO:0000256" key="2">
    <source>
        <dbReference type="ARBA" id="ARBA00022759"/>
    </source>
</evidence>
<sequence>MLKVVDGDTIDILDDVRKRLRLRLIGLDTPETKKPGYTIGCFGPEASDFARNTLQGKRVALVTDPSQETHDRYGRTLAFVILPDGTNYSVAAVKGGYAHAYVFGHKPSMYANEIAAAEQDAKNAGRGLWGPPCYGATESVPRQ</sequence>
<dbReference type="GO" id="GO:0003676">
    <property type="term" value="F:nucleic acid binding"/>
    <property type="evidence" value="ECO:0007669"/>
    <property type="project" value="InterPro"/>
</dbReference>
<dbReference type="SMART" id="SM00318">
    <property type="entry name" value="SNc"/>
    <property type="match status" value="1"/>
</dbReference>
<dbReference type="PANTHER" id="PTHR12302">
    <property type="entry name" value="EBNA2 BINDING PROTEIN P100"/>
    <property type="match status" value="1"/>
</dbReference>
<feature type="domain" description="TNase-like" evidence="4">
    <location>
        <begin position="1"/>
        <end position="131"/>
    </location>
</feature>
<keyword evidence="3" id="KW-0378">Hydrolase</keyword>
<dbReference type="EMBL" id="MLIS01000004">
    <property type="protein sequence ID" value="OHU76083.1"/>
    <property type="molecule type" value="Genomic_DNA"/>
</dbReference>
<dbReference type="PROSITE" id="PS50830">
    <property type="entry name" value="TNASE_3"/>
    <property type="match status" value="1"/>
</dbReference>
<keyword evidence="1" id="KW-0540">Nuclease</keyword>
<organism evidence="5 6">
    <name type="scientific">Mycobacteroides chelonae</name>
    <name type="common">Mycobacterium chelonae</name>
    <dbReference type="NCBI Taxonomy" id="1774"/>
    <lineage>
        <taxon>Bacteria</taxon>
        <taxon>Bacillati</taxon>
        <taxon>Actinomycetota</taxon>
        <taxon>Actinomycetes</taxon>
        <taxon>Mycobacteriales</taxon>
        <taxon>Mycobacteriaceae</taxon>
        <taxon>Mycobacteroides</taxon>
    </lineage>
</organism>
<evidence type="ECO:0000313" key="5">
    <source>
        <dbReference type="EMBL" id="OHU76083.1"/>
    </source>
</evidence>
<evidence type="ECO:0000313" key="6">
    <source>
        <dbReference type="Proteomes" id="UP000179441"/>
    </source>
</evidence>
<keyword evidence="2" id="KW-0255">Endonuclease</keyword>
<name>A0A1S1M0J8_MYCCH</name>
<dbReference type="PANTHER" id="PTHR12302:SF3">
    <property type="entry name" value="SERINE_THREONINE-PROTEIN KINASE 31"/>
    <property type="match status" value="1"/>
</dbReference>
<dbReference type="GO" id="GO:0016787">
    <property type="term" value="F:hydrolase activity"/>
    <property type="evidence" value="ECO:0007669"/>
    <property type="project" value="UniProtKB-KW"/>
</dbReference>
<dbReference type="GO" id="GO:0004519">
    <property type="term" value="F:endonuclease activity"/>
    <property type="evidence" value="ECO:0007669"/>
    <property type="project" value="UniProtKB-KW"/>
</dbReference>
<evidence type="ECO:0000256" key="1">
    <source>
        <dbReference type="ARBA" id="ARBA00022722"/>
    </source>
</evidence>
<dbReference type="InterPro" id="IPR035437">
    <property type="entry name" value="SNase_OB-fold_sf"/>
</dbReference>
<dbReference type="PROSITE" id="PS01123">
    <property type="entry name" value="TNASE_1"/>
    <property type="match status" value="1"/>
</dbReference>
<dbReference type="InterPro" id="IPR016071">
    <property type="entry name" value="Staphylococal_nuclease_OB-fold"/>
</dbReference>
<dbReference type="Proteomes" id="UP000179441">
    <property type="component" value="Unassembled WGS sequence"/>
</dbReference>
<dbReference type="InterPro" id="IPR002071">
    <property type="entry name" value="Thermonucl_AS"/>
</dbReference>
<dbReference type="Gene3D" id="2.40.50.90">
    <property type="match status" value="1"/>
</dbReference>
<dbReference type="Pfam" id="PF00565">
    <property type="entry name" value="SNase"/>
    <property type="match status" value="1"/>
</dbReference>
<comment type="caution">
    <text evidence="5">The sequence shown here is derived from an EMBL/GenBank/DDBJ whole genome shotgun (WGS) entry which is preliminary data.</text>
</comment>
<evidence type="ECO:0000256" key="3">
    <source>
        <dbReference type="ARBA" id="ARBA00022801"/>
    </source>
</evidence>